<protein>
    <submittedName>
        <fullName evidence="2">Uncharacterized protein</fullName>
    </submittedName>
</protein>
<organism evidence="2 3">
    <name type="scientific">Eumeta variegata</name>
    <name type="common">Bagworm moth</name>
    <name type="synonym">Eumeta japonica</name>
    <dbReference type="NCBI Taxonomy" id="151549"/>
    <lineage>
        <taxon>Eukaryota</taxon>
        <taxon>Metazoa</taxon>
        <taxon>Ecdysozoa</taxon>
        <taxon>Arthropoda</taxon>
        <taxon>Hexapoda</taxon>
        <taxon>Insecta</taxon>
        <taxon>Pterygota</taxon>
        <taxon>Neoptera</taxon>
        <taxon>Endopterygota</taxon>
        <taxon>Lepidoptera</taxon>
        <taxon>Glossata</taxon>
        <taxon>Ditrysia</taxon>
        <taxon>Tineoidea</taxon>
        <taxon>Psychidae</taxon>
        <taxon>Oiketicinae</taxon>
        <taxon>Eumeta</taxon>
    </lineage>
</organism>
<feature type="region of interest" description="Disordered" evidence="1">
    <location>
        <begin position="1"/>
        <end position="38"/>
    </location>
</feature>
<sequence length="160" mass="18246">MTISVRHKPTRARSGTGAPRLNSRRRGLSERRPPAISSGGRARIDRILLHLNAERFQFMRTSANGYQEKAFFYMPVKQYFQYKRKLFFIYPRYETASTPKRTRALAPLARTLFGCTERLANARCAFFALLFASQILKNLSCSDAIVSKRALCGVTFVGSR</sequence>
<reference evidence="2 3" key="1">
    <citation type="journal article" date="2019" name="Commun. Biol.">
        <title>The bagworm genome reveals a unique fibroin gene that provides high tensile strength.</title>
        <authorList>
            <person name="Kono N."/>
            <person name="Nakamura H."/>
            <person name="Ohtoshi R."/>
            <person name="Tomita M."/>
            <person name="Numata K."/>
            <person name="Arakawa K."/>
        </authorList>
    </citation>
    <scope>NUCLEOTIDE SEQUENCE [LARGE SCALE GENOMIC DNA]</scope>
</reference>
<accession>A0A4C1VY12</accession>
<dbReference type="EMBL" id="BGZK01000424">
    <property type="protein sequence ID" value="GBP42814.1"/>
    <property type="molecule type" value="Genomic_DNA"/>
</dbReference>
<dbReference type="AlphaFoldDB" id="A0A4C1VY12"/>
<gene>
    <name evidence="2" type="ORF">EVAR_83333_1</name>
</gene>
<evidence type="ECO:0000256" key="1">
    <source>
        <dbReference type="SAM" id="MobiDB-lite"/>
    </source>
</evidence>
<name>A0A4C1VY12_EUMVA</name>
<keyword evidence="3" id="KW-1185">Reference proteome</keyword>
<dbReference type="Proteomes" id="UP000299102">
    <property type="component" value="Unassembled WGS sequence"/>
</dbReference>
<comment type="caution">
    <text evidence="2">The sequence shown here is derived from an EMBL/GenBank/DDBJ whole genome shotgun (WGS) entry which is preliminary data.</text>
</comment>
<feature type="compositionally biased region" description="Basic residues" evidence="1">
    <location>
        <begin position="1"/>
        <end position="11"/>
    </location>
</feature>
<evidence type="ECO:0000313" key="3">
    <source>
        <dbReference type="Proteomes" id="UP000299102"/>
    </source>
</evidence>
<proteinExistence type="predicted"/>
<evidence type="ECO:0000313" key="2">
    <source>
        <dbReference type="EMBL" id="GBP42814.1"/>
    </source>
</evidence>